<keyword evidence="14" id="KW-0325">Glycoprotein</keyword>
<evidence type="ECO:0000256" key="9">
    <source>
        <dbReference type="ARBA" id="ARBA00022801"/>
    </source>
</evidence>
<dbReference type="GO" id="GO:0004843">
    <property type="term" value="F:cysteine-type deubiquitinase activity"/>
    <property type="evidence" value="ECO:0007669"/>
    <property type="project" value="UniProtKB-UniRule"/>
</dbReference>
<dbReference type="PROSITE" id="PS52048">
    <property type="entry name" value="UCH_DOMAIN"/>
    <property type="match status" value="1"/>
</dbReference>
<evidence type="ECO:0000256" key="6">
    <source>
        <dbReference type="ARBA" id="ARBA00022676"/>
    </source>
</evidence>
<comment type="catalytic activity">
    <reaction evidence="18">
        <text>L-seryl-[protein] + GDP-beta-L-fucose = 3-O-(alpha-L-fucosyl)-L-seryl-[protein] + GDP + H(+)</text>
        <dbReference type="Rhea" id="RHEA:63644"/>
        <dbReference type="Rhea" id="RHEA-COMP:9863"/>
        <dbReference type="Rhea" id="RHEA-COMP:17914"/>
        <dbReference type="ChEBI" id="CHEBI:15378"/>
        <dbReference type="ChEBI" id="CHEBI:29999"/>
        <dbReference type="ChEBI" id="CHEBI:57273"/>
        <dbReference type="ChEBI" id="CHEBI:58189"/>
        <dbReference type="ChEBI" id="CHEBI:189632"/>
        <dbReference type="EC" id="2.4.1.221"/>
    </reaction>
    <physiologicalReaction direction="left-to-right" evidence="18">
        <dbReference type="Rhea" id="RHEA:63645"/>
    </physiologicalReaction>
</comment>
<comment type="similarity">
    <text evidence="19">Belongs to the peptidase C12 family.</text>
</comment>
<dbReference type="CDD" id="cd11302">
    <property type="entry name" value="O-FucT-1"/>
    <property type="match status" value="1"/>
</dbReference>
<keyword evidence="15" id="KW-0294">Fucose metabolism</keyword>
<dbReference type="PROSITE" id="PS52049">
    <property type="entry name" value="ULD"/>
    <property type="match status" value="1"/>
</dbReference>
<evidence type="ECO:0000256" key="10">
    <source>
        <dbReference type="ARBA" id="ARBA00022807"/>
    </source>
</evidence>
<keyword evidence="8 19" id="KW-0833">Ubl conjugation pathway</keyword>
<evidence type="ECO:0000256" key="1">
    <source>
        <dbReference type="ARBA" id="ARBA00000707"/>
    </source>
</evidence>
<dbReference type="Gene3D" id="3.40.532.10">
    <property type="entry name" value="Peptidase C12, ubiquitin carboxyl-terminal hydrolase"/>
    <property type="match status" value="1"/>
</dbReference>
<name>A0A0N4YNB1_NIPBR</name>
<dbReference type="GO" id="GO:0006511">
    <property type="term" value="P:ubiquitin-dependent protein catabolic process"/>
    <property type="evidence" value="ECO:0007669"/>
    <property type="project" value="UniProtKB-UniRule"/>
</dbReference>
<keyword evidence="16" id="KW-0119">Carbohydrate metabolism</keyword>
<dbReference type="WBParaSite" id="NBR_0001871301-mRNA-1">
    <property type="protein sequence ID" value="NBR_0001871301-mRNA-1"/>
    <property type="gene ID" value="NBR_0001871301"/>
</dbReference>
<evidence type="ECO:0000256" key="3">
    <source>
        <dbReference type="ARBA" id="ARBA00004922"/>
    </source>
</evidence>
<keyword evidence="5 19" id="KW-0645">Protease</keyword>
<dbReference type="CDD" id="cd09617">
    <property type="entry name" value="Peptidase_C12_UCH37_BAP1"/>
    <property type="match status" value="1"/>
</dbReference>
<keyword evidence="6" id="KW-0328">Glycosyltransferase</keyword>
<dbReference type="InterPro" id="IPR039922">
    <property type="entry name" value="POFUT1"/>
</dbReference>
<feature type="site" description="Important for enzyme activity" evidence="19">
    <location>
        <position position="174"/>
    </location>
</feature>
<dbReference type="GO" id="GO:0007219">
    <property type="term" value="P:Notch signaling pathway"/>
    <property type="evidence" value="ECO:0007669"/>
    <property type="project" value="UniProtKB-KW"/>
</dbReference>
<proteinExistence type="inferred from homology"/>
<evidence type="ECO:0000313" key="23">
    <source>
        <dbReference type="WBParaSite" id="NBR_0001871301-mRNA-1"/>
    </source>
</evidence>
<dbReference type="Pfam" id="PF01088">
    <property type="entry name" value="Peptidase_C12"/>
    <property type="match status" value="1"/>
</dbReference>
<dbReference type="InterPro" id="IPR038765">
    <property type="entry name" value="Papain-like_cys_pep_sf"/>
</dbReference>
<dbReference type="Pfam" id="PF10250">
    <property type="entry name" value="O-FucT"/>
    <property type="match status" value="1"/>
</dbReference>
<protein>
    <recommendedName>
        <fullName evidence="19">ubiquitinyl hydrolase 1</fullName>
        <ecNumber evidence="19">3.4.19.12</ecNumber>
    </recommendedName>
</protein>
<organism evidence="23">
    <name type="scientific">Nippostrongylus brasiliensis</name>
    <name type="common">Rat hookworm</name>
    <dbReference type="NCBI Taxonomy" id="27835"/>
    <lineage>
        <taxon>Eukaryota</taxon>
        <taxon>Metazoa</taxon>
        <taxon>Ecdysozoa</taxon>
        <taxon>Nematoda</taxon>
        <taxon>Chromadorea</taxon>
        <taxon>Rhabditida</taxon>
        <taxon>Rhabditina</taxon>
        <taxon>Rhabditomorpha</taxon>
        <taxon>Strongyloidea</taxon>
        <taxon>Heligmosomidae</taxon>
        <taxon>Nippostrongylus</taxon>
    </lineage>
</organism>
<dbReference type="Gene3D" id="3.40.50.11350">
    <property type="match status" value="1"/>
</dbReference>
<keyword evidence="22" id="KW-1185">Reference proteome</keyword>
<comment type="catalytic activity">
    <reaction evidence="1 19">
        <text>Thiol-dependent hydrolysis of ester, thioester, amide, peptide and isopeptide bonds formed by the C-terminal Gly of ubiquitin (a 76-residue protein attached to proteins as an intracellular targeting signal).</text>
        <dbReference type="EC" id="3.4.19.12"/>
    </reaction>
</comment>
<dbReference type="STRING" id="27835.A0A0N4YNB1"/>
<dbReference type="PANTHER" id="PTHR21420:SF10">
    <property type="entry name" value="GDP-FUCOSE PROTEIN O-FUCOSYLTRANSFERASE 1"/>
    <property type="match status" value="1"/>
</dbReference>
<evidence type="ECO:0000256" key="16">
    <source>
        <dbReference type="ARBA" id="ARBA00023277"/>
    </source>
</evidence>
<dbReference type="GO" id="GO:0005783">
    <property type="term" value="C:endoplasmic reticulum"/>
    <property type="evidence" value="ECO:0007669"/>
    <property type="project" value="UniProtKB-SubCell"/>
</dbReference>
<keyword evidence="9 19" id="KW-0378">Hydrolase</keyword>
<comment type="subcellular location">
    <subcellularLocation>
        <location evidence="2">Endoplasmic reticulum</location>
    </subcellularLocation>
</comment>
<keyword evidence="12" id="KW-0914">Notch signaling pathway</keyword>
<dbReference type="GO" id="GO:0006004">
    <property type="term" value="P:fucose metabolic process"/>
    <property type="evidence" value="ECO:0007669"/>
    <property type="project" value="UniProtKB-KW"/>
</dbReference>
<evidence type="ECO:0000313" key="22">
    <source>
        <dbReference type="Proteomes" id="UP000271162"/>
    </source>
</evidence>
<dbReference type="PANTHER" id="PTHR21420">
    <property type="entry name" value="GDP-FUCOSE PROTEIN O-FUCOSYLTRANSFERASE 1"/>
    <property type="match status" value="1"/>
</dbReference>
<evidence type="ECO:0000256" key="11">
    <source>
        <dbReference type="ARBA" id="ARBA00022824"/>
    </source>
</evidence>
<evidence type="ECO:0000256" key="15">
    <source>
        <dbReference type="ARBA" id="ARBA00023253"/>
    </source>
</evidence>
<dbReference type="GO" id="GO:0046922">
    <property type="term" value="F:peptide-O-fucosyltransferase activity"/>
    <property type="evidence" value="ECO:0007669"/>
    <property type="project" value="UniProtKB-EC"/>
</dbReference>
<feature type="active site" description="Nucleophile" evidence="19">
    <location>
        <position position="84"/>
    </location>
</feature>
<dbReference type="InterPro" id="IPR036959">
    <property type="entry name" value="Peptidase_C12_UCH_sf"/>
</dbReference>
<dbReference type="EC" id="3.4.19.12" evidence="19"/>
<evidence type="ECO:0000256" key="14">
    <source>
        <dbReference type="ARBA" id="ARBA00023180"/>
    </source>
</evidence>
<keyword evidence="10 19" id="KW-0788">Thiol protease</keyword>
<keyword evidence="11" id="KW-0256">Endoplasmic reticulum</keyword>
<dbReference type="InterPro" id="IPR019378">
    <property type="entry name" value="GDP-Fuc_O-FucTrfase"/>
</dbReference>
<dbReference type="AlphaFoldDB" id="A0A0N4YNB1"/>
<comment type="catalytic activity">
    <reaction evidence="17">
        <text>L-threonyl-[protein] + GDP-beta-L-fucose = 3-O-(alpha-L-fucosyl)-L-threonyl-[protein] + GDP + H(+)</text>
        <dbReference type="Rhea" id="RHEA:70491"/>
        <dbReference type="Rhea" id="RHEA-COMP:11060"/>
        <dbReference type="Rhea" id="RHEA-COMP:17915"/>
        <dbReference type="ChEBI" id="CHEBI:15378"/>
        <dbReference type="ChEBI" id="CHEBI:30013"/>
        <dbReference type="ChEBI" id="CHEBI:57273"/>
        <dbReference type="ChEBI" id="CHEBI:58189"/>
        <dbReference type="ChEBI" id="CHEBI:189631"/>
        <dbReference type="EC" id="2.4.1.221"/>
    </reaction>
    <physiologicalReaction direction="left-to-right" evidence="17">
        <dbReference type="Rhea" id="RHEA:70492"/>
    </physiologicalReaction>
</comment>
<dbReference type="UniPathway" id="UPA00378"/>
<evidence type="ECO:0000313" key="21">
    <source>
        <dbReference type="EMBL" id="VDL82439.1"/>
    </source>
</evidence>
<evidence type="ECO:0000256" key="18">
    <source>
        <dbReference type="ARBA" id="ARBA00048647"/>
    </source>
</evidence>
<sequence>MSDEGVWTLIESDPGVFTEMLRGFGVEGVQVEELHSLADGETAAYNPIYGLIFLFKWRPGEEPIGEPVDTNGVFFAQQVITNACATQALINLLMNVDDPNIKLGSALEEYRDFAKHIDPASRGLVLSNCDKIRQVHNSFARPAFYELDINMPSSEDNYHFITFVPVGNKIYELDGLREFPLEVSVIPEGKTWMEVISPIITERMRRFNDGDIMFNLMAVVGNVMEKYTKRREDILERKITFPTTDAMYEELAIVESKIDEERHKLETYRRENARRRHNYLPFIVEILRILAKEGRLVPMVEKNKATTCSPLHKRRRDVLCPLASALSISFHLRLRSSACVRVSRQRAATMMLITSVFCALLVSVHSVEIDPEGYIIFCPCMGRFGNQVDQLLGVMRFSKELDRTLVLPNFIEYPFPNTVMVPFESVFSVTEIEKYMKVIKMVTFIRDVMPVIWPPERRTAICWTPRKSIYDENAPAGCHPKEGNPFGPYWDKVGISFVDDAYFGDLPGGYDLTVSGSKAAWLERFPSSIYPVLAFPSPPAPFPSRSTTWELQRYLKWSTRILEKAGQFMKTNLVRPFVGIHLRNDNDWARVCEHLPTDKRPLFASMQCDGEEYYDGQLTKEICSPSAATVLEQVVDVVGKIGAKSVFVASDKDHMIESLNEALSGYEVKAHRLNPDDALVSLAILGRADHFIGNCVSTFSHIVKRERSTTKARRPTSYFGIRGETRRIEL</sequence>
<gene>
    <name evidence="21" type="ORF">NBR_LOCUS18714</name>
</gene>
<dbReference type="Pfam" id="PF18031">
    <property type="entry name" value="UCH_C"/>
    <property type="match status" value="1"/>
</dbReference>
<accession>A0A0N4YNB1</accession>
<dbReference type="InterPro" id="IPR001578">
    <property type="entry name" value="Peptidase_C12_UCH"/>
</dbReference>
<dbReference type="Gene3D" id="1.20.58.860">
    <property type="match status" value="1"/>
</dbReference>
<dbReference type="EMBL" id="UYSL01023625">
    <property type="protein sequence ID" value="VDL82439.1"/>
    <property type="molecule type" value="Genomic_DNA"/>
</dbReference>
<keyword evidence="13" id="KW-1015">Disulfide bond</keyword>
<comment type="pathway">
    <text evidence="3">Protein modification; protein glycosylation.</text>
</comment>
<comment type="similarity">
    <text evidence="4">Belongs to the glycosyltransferase 65 family.</text>
</comment>
<evidence type="ECO:0000256" key="12">
    <source>
        <dbReference type="ARBA" id="ARBA00022976"/>
    </source>
</evidence>
<evidence type="ECO:0000256" key="19">
    <source>
        <dbReference type="PROSITE-ProRule" id="PRU01393"/>
    </source>
</evidence>
<evidence type="ECO:0000259" key="20">
    <source>
        <dbReference type="PROSITE" id="PS52048"/>
    </source>
</evidence>
<evidence type="ECO:0000256" key="5">
    <source>
        <dbReference type="ARBA" id="ARBA00022670"/>
    </source>
</evidence>
<feature type="domain" description="UCH catalytic" evidence="20">
    <location>
        <begin position="6"/>
        <end position="221"/>
    </location>
</feature>
<evidence type="ECO:0000256" key="7">
    <source>
        <dbReference type="ARBA" id="ARBA00022679"/>
    </source>
</evidence>
<evidence type="ECO:0000256" key="13">
    <source>
        <dbReference type="ARBA" id="ARBA00023157"/>
    </source>
</evidence>
<dbReference type="PRINTS" id="PR00707">
    <property type="entry name" value="UBCTHYDRLASE"/>
</dbReference>
<evidence type="ECO:0000256" key="8">
    <source>
        <dbReference type="ARBA" id="ARBA00022786"/>
    </source>
</evidence>
<dbReference type="Gene3D" id="3.40.50.11340">
    <property type="match status" value="1"/>
</dbReference>
<reference evidence="23" key="1">
    <citation type="submission" date="2017-02" db="UniProtKB">
        <authorList>
            <consortium name="WormBaseParasite"/>
        </authorList>
    </citation>
    <scope>IDENTIFICATION</scope>
</reference>
<evidence type="ECO:0000256" key="17">
    <source>
        <dbReference type="ARBA" id="ARBA00047273"/>
    </source>
</evidence>
<feature type="site" description="Transition state stabilizer" evidence="19">
    <location>
        <position position="78"/>
    </location>
</feature>
<dbReference type="InterPro" id="IPR041507">
    <property type="entry name" value="UCH_C"/>
</dbReference>
<dbReference type="SUPFAM" id="SSF54001">
    <property type="entry name" value="Cysteine proteinases"/>
    <property type="match status" value="1"/>
</dbReference>
<evidence type="ECO:0000256" key="4">
    <source>
        <dbReference type="ARBA" id="ARBA00010626"/>
    </source>
</evidence>
<keyword evidence="7" id="KW-0808">Transferase</keyword>
<feature type="active site" description="Proton donor" evidence="19">
    <location>
        <position position="159"/>
    </location>
</feature>
<reference evidence="21 22" key="2">
    <citation type="submission" date="2018-11" db="EMBL/GenBank/DDBJ databases">
        <authorList>
            <consortium name="Pathogen Informatics"/>
        </authorList>
    </citation>
    <scope>NUCLEOTIDE SEQUENCE [LARGE SCALE GENOMIC DNA]</scope>
</reference>
<dbReference type="Proteomes" id="UP000271162">
    <property type="component" value="Unassembled WGS sequence"/>
</dbReference>
<evidence type="ECO:0000256" key="2">
    <source>
        <dbReference type="ARBA" id="ARBA00004240"/>
    </source>
</evidence>